<name>A0A2K2CAS9_POPTR</name>
<reference evidence="2 3" key="1">
    <citation type="journal article" date="2006" name="Science">
        <title>The genome of black cottonwood, Populus trichocarpa (Torr. &amp; Gray).</title>
        <authorList>
            <person name="Tuskan G.A."/>
            <person name="Difazio S."/>
            <person name="Jansson S."/>
            <person name="Bohlmann J."/>
            <person name="Grigoriev I."/>
            <person name="Hellsten U."/>
            <person name="Putnam N."/>
            <person name="Ralph S."/>
            <person name="Rombauts S."/>
            <person name="Salamov A."/>
            <person name="Schein J."/>
            <person name="Sterck L."/>
            <person name="Aerts A."/>
            <person name="Bhalerao R.R."/>
            <person name="Bhalerao R.P."/>
            <person name="Blaudez D."/>
            <person name="Boerjan W."/>
            <person name="Brun A."/>
            <person name="Brunner A."/>
            <person name="Busov V."/>
            <person name="Campbell M."/>
            <person name="Carlson J."/>
            <person name="Chalot M."/>
            <person name="Chapman J."/>
            <person name="Chen G.L."/>
            <person name="Cooper D."/>
            <person name="Coutinho P.M."/>
            <person name="Couturier J."/>
            <person name="Covert S."/>
            <person name="Cronk Q."/>
            <person name="Cunningham R."/>
            <person name="Davis J."/>
            <person name="Degroeve S."/>
            <person name="Dejardin A."/>
            <person name="Depamphilis C."/>
            <person name="Detter J."/>
            <person name="Dirks B."/>
            <person name="Dubchak I."/>
            <person name="Duplessis S."/>
            <person name="Ehlting J."/>
            <person name="Ellis B."/>
            <person name="Gendler K."/>
            <person name="Goodstein D."/>
            <person name="Gribskov M."/>
            <person name="Grimwood J."/>
            <person name="Groover A."/>
            <person name="Gunter L."/>
            <person name="Hamberger B."/>
            <person name="Heinze B."/>
            <person name="Helariutta Y."/>
            <person name="Henrissat B."/>
            <person name="Holligan D."/>
            <person name="Holt R."/>
            <person name="Huang W."/>
            <person name="Islam-Faridi N."/>
            <person name="Jones S."/>
            <person name="Jones-Rhoades M."/>
            <person name="Jorgensen R."/>
            <person name="Joshi C."/>
            <person name="Kangasjarvi J."/>
            <person name="Karlsson J."/>
            <person name="Kelleher C."/>
            <person name="Kirkpatrick R."/>
            <person name="Kirst M."/>
            <person name="Kohler A."/>
            <person name="Kalluri U."/>
            <person name="Larimer F."/>
            <person name="Leebens-Mack J."/>
            <person name="Leple J.C."/>
            <person name="Locascio P."/>
            <person name="Lou Y."/>
            <person name="Lucas S."/>
            <person name="Martin F."/>
            <person name="Montanini B."/>
            <person name="Napoli C."/>
            <person name="Nelson D.R."/>
            <person name="Nelson C."/>
            <person name="Nieminen K."/>
            <person name="Nilsson O."/>
            <person name="Pereda V."/>
            <person name="Peter G."/>
            <person name="Philippe R."/>
            <person name="Pilate G."/>
            <person name="Poliakov A."/>
            <person name="Razumovskaya J."/>
            <person name="Richardson P."/>
            <person name="Rinaldi C."/>
            <person name="Ritland K."/>
            <person name="Rouze P."/>
            <person name="Ryaboy D."/>
            <person name="Schmutz J."/>
            <person name="Schrader J."/>
            <person name="Segerman B."/>
            <person name="Shin H."/>
            <person name="Siddiqui A."/>
            <person name="Sterky F."/>
            <person name="Terry A."/>
            <person name="Tsai C.J."/>
            <person name="Uberbacher E."/>
            <person name="Unneberg P."/>
            <person name="Vahala J."/>
            <person name="Wall K."/>
            <person name="Wessler S."/>
            <person name="Yang G."/>
            <person name="Yin T."/>
            <person name="Douglas C."/>
            <person name="Marra M."/>
            <person name="Sandberg G."/>
            <person name="Van de Peer Y."/>
            <person name="Rokhsar D."/>
        </authorList>
    </citation>
    <scope>NUCLEOTIDE SEQUENCE [LARGE SCALE GENOMIC DNA]</scope>
    <source>
        <strain evidence="3">cv. Nisqually</strain>
    </source>
</reference>
<dbReference type="ExpressionAtlas" id="A0A2K2CAS9">
    <property type="expression patterns" value="differential"/>
</dbReference>
<dbReference type="AlphaFoldDB" id="A0A2K2CAS9"/>
<organism evidence="2 3">
    <name type="scientific">Populus trichocarpa</name>
    <name type="common">Western balsam poplar</name>
    <name type="synonym">Populus balsamifera subsp. trichocarpa</name>
    <dbReference type="NCBI Taxonomy" id="3694"/>
    <lineage>
        <taxon>Eukaryota</taxon>
        <taxon>Viridiplantae</taxon>
        <taxon>Streptophyta</taxon>
        <taxon>Embryophyta</taxon>
        <taxon>Tracheophyta</taxon>
        <taxon>Spermatophyta</taxon>
        <taxon>Magnoliopsida</taxon>
        <taxon>eudicotyledons</taxon>
        <taxon>Gunneridae</taxon>
        <taxon>Pentapetalae</taxon>
        <taxon>rosids</taxon>
        <taxon>fabids</taxon>
        <taxon>Malpighiales</taxon>
        <taxon>Salicaceae</taxon>
        <taxon>Saliceae</taxon>
        <taxon>Populus</taxon>
    </lineage>
</organism>
<evidence type="ECO:0000313" key="2">
    <source>
        <dbReference type="EMBL" id="PNT59124.1"/>
    </source>
</evidence>
<feature type="transmembrane region" description="Helical" evidence="1">
    <location>
        <begin position="12"/>
        <end position="33"/>
    </location>
</feature>
<keyword evidence="1" id="KW-1133">Transmembrane helix</keyword>
<keyword evidence="1" id="KW-0812">Transmembrane</keyword>
<evidence type="ECO:0000256" key="1">
    <source>
        <dbReference type="SAM" id="Phobius"/>
    </source>
</evidence>
<accession>A0A2K2CAS9</accession>
<gene>
    <name evidence="2" type="ORF">POPTR_001G392000</name>
</gene>
<dbReference type="UniPathway" id="UPA00378"/>
<keyword evidence="1" id="KW-0472">Membrane</keyword>
<protein>
    <submittedName>
        <fullName evidence="2">Uncharacterized protein</fullName>
    </submittedName>
</protein>
<dbReference type="Proteomes" id="UP000006729">
    <property type="component" value="Chromosome 1"/>
</dbReference>
<proteinExistence type="predicted"/>
<keyword evidence="3" id="KW-1185">Reference proteome</keyword>
<evidence type="ECO:0000313" key="3">
    <source>
        <dbReference type="Proteomes" id="UP000006729"/>
    </source>
</evidence>
<dbReference type="EMBL" id="CM009290">
    <property type="protein sequence ID" value="PNT59124.1"/>
    <property type="molecule type" value="Genomic_DNA"/>
</dbReference>
<sequence>MTDTFLTSRFLYPINPFVCVAASAVIGSFPDLFQDKYNPQDSSWLVLIAKFVRPVVLGLILSASQAHTFSLINVWWIDDGFRGLLPLPFNSTLSGTASAPPYFNNKNR</sequence>